<comment type="caution">
    <text evidence="3">The sequence shown here is derived from an EMBL/GenBank/DDBJ whole genome shotgun (WGS) entry which is preliminary data.</text>
</comment>
<comment type="similarity">
    <text evidence="1">Belongs to the nucleobase:cation symporter-2 (NCS2) (TC 2.A.40) family.</text>
</comment>
<dbReference type="PANTHER" id="PTHR11119">
    <property type="entry name" value="XANTHINE-URACIL / VITAMIN C PERMEASE FAMILY MEMBER"/>
    <property type="match status" value="1"/>
</dbReference>
<keyword evidence="2" id="KW-0472">Membrane</keyword>
<sequence length="139" mass="15144">MFLSNVSVPFPGSNGIRIFALFPMMLAIAIMWFVCVVLTLTGVFPDDPEVYGYAARVDTKVDNIRAAPWLALPYPGQDALFPPLSIFCSSSHIGPASPTILVSLFSCCLLQVVLGLPTFLFLLVPIPLLLLHDFLSPFS</sequence>
<evidence type="ECO:0000256" key="2">
    <source>
        <dbReference type="SAM" id="Phobius"/>
    </source>
</evidence>
<name>A0A2G8LFQ5_STIJA</name>
<organism evidence="3 4">
    <name type="scientific">Stichopus japonicus</name>
    <name type="common">Sea cucumber</name>
    <dbReference type="NCBI Taxonomy" id="307972"/>
    <lineage>
        <taxon>Eukaryota</taxon>
        <taxon>Metazoa</taxon>
        <taxon>Echinodermata</taxon>
        <taxon>Eleutherozoa</taxon>
        <taxon>Echinozoa</taxon>
        <taxon>Holothuroidea</taxon>
        <taxon>Aspidochirotacea</taxon>
        <taxon>Aspidochirotida</taxon>
        <taxon>Stichopodidae</taxon>
        <taxon>Apostichopus</taxon>
    </lineage>
</organism>
<dbReference type="OrthoDB" id="1641903at2759"/>
<gene>
    <name evidence="3" type="ORF">BSL78_03971</name>
</gene>
<reference evidence="3 4" key="1">
    <citation type="journal article" date="2017" name="PLoS Biol.">
        <title>The sea cucumber genome provides insights into morphological evolution and visceral regeneration.</title>
        <authorList>
            <person name="Zhang X."/>
            <person name="Sun L."/>
            <person name="Yuan J."/>
            <person name="Sun Y."/>
            <person name="Gao Y."/>
            <person name="Zhang L."/>
            <person name="Li S."/>
            <person name="Dai H."/>
            <person name="Hamel J.F."/>
            <person name="Liu C."/>
            <person name="Yu Y."/>
            <person name="Liu S."/>
            <person name="Lin W."/>
            <person name="Guo K."/>
            <person name="Jin S."/>
            <person name="Xu P."/>
            <person name="Storey K.B."/>
            <person name="Huan P."/>
            <person name="Zhang T."/>
            <person name="Zhou Y."/>
            <person name="Zhang J."/>
            <person name="Lin C."/>
            <person name="Li X."/>
            <person name="Xing L."/>
            <person name="Huo D."/>
            <person name="Sun M."/>
            <person name="Wang L."/>
            <person name="Mercier A."/>
            <person name="Li F."/>
            <person name="Yang H."/>
            <person name="Xiang J."/>
        </authorList>
    </citation>
    <scope>NUCLEOTIDE SEQUENCE [LARGE SCALE GENOMIC DNA]</scope>
    <source>
        <strain evidence="3">Shaxun</strain>
        <tissue evidence="3">Muscle</tissue>
    </source>
</reference>
<keyword evidence="4" id="KW-1185">Reference proteome</keyword>
<feature type="transmembrane region" description="Helical" evidence="2">
    <location>
        <begin position="21"/>
        <end position="44"/>
    </location>
</feature>
<feature type="transmembrane region" description="Helical" evidence="2">
    <location>
        <begin position="100"/>
        <end position="131"/>
    </location>
</feature>
<keyword evidence="2" id="KW-1133">Transmembrane helix</keyword>
<protein>
    <submittedName>
        <fullName evidence="3">Putative solute carrier family 23 member 1-like</fullName>
    </submittedName>
</protein>
<dbReference type="EMBL" id="MRZV01000093">
    <property type="protein sequence ID" value="PIK59089.1"/>
    <property type="molecule type" value="Genomic_DNA"/>
</dbReference>
<proteinExistence type="inferred from homology"/>
<keyword evidence="2" id="KW-0812">Transmembrane</keyword>
<evidence type="ECO:0000313" key="3">
    <source>
        <dbReference type="EMBL" id="PIK59089.1"/>
    </source>
</evidence>
<dbReference type="STRING" id="307972.A0A2G8LFQ5"/>
<evidence type="ECO:0000313" key="4">
    <source>
        <dbReference type="Proteomes" id="UP000230750"/>
    </source>
</evidence>
<dbReference type="AlphaFoldDB" id="A0A2G8LFQ5"/>
<dbReference type="Proteomes" id="UP000230750">
    <property type="component" value="Unassembled WGS sequence"/>
</dbReference>
<evidence type="ECO:0000256" key="1">
    <source>
        <dbReference type="ARBA" id="ARBA00008821"/>
    </source>
</evidence>
<accession>A0A2G8LFQ5</accession>